<dbReference type="CDD" id="cd06102">
    <property type="entry name" value="citrate_synt_like_2"/>
    <property type="match status" value="1"/>
</dbReference>
<dbReference type="GO" id="GO:0036440">
    <property type="term" value="F:citrate synthase activity"/>
    <property type="evidence" value="ECO:0007669"/>
    <property type="project" value="UniProtKB-EC"/>
</dbReference>
<evidence type="ECO:0000313" key="5">
    <source>
        <dbReference type="EMBL" id="TRL37011.1"/>
    </source>
</evidence>
<keyword evidence="4" id="KW-0808">Transferase</keyword>
<dbReference type="GO" id="GO:0006099">
    <property type="term" value="P:tricarboxylic acid cycle"/>
    <property type="evidence" value="ECO:0007669"/>
    <property type="project" value="UniProtKB-UniPathway"/>
</dbReference>
<evidence type="ECO:0000256" key="3">
    <source>
        <dbReference type="ARBA" id="ARBA00012972"/>
    </source>
</evidence>
<dbReference type="Pfam" id="PF00285">
    <property type="entry name" value="Citrate_synt"/>
    <property type="match status" value="1"/>
</dbReference>
<dbReference type="Gene3D" id="1.10.230.10">
    <property type="entry name" value="Cytochrome P450-Terp, domain 2"/>
    <property type="match status" value="1"/>
</dbReference>
<dbReference type="GO" id="GO:0005829">
    <property type="term" value="C:cytosol"/>
    <property type="evidence" value="ECO:0007669"/>
    <property type="project" value="TreeGrafter"/>
</dbReference>
<dbReference type="Proteomes" id="UP000316801">
    <property type="component" value="Unassembled WGS sequence"/>
</dbReference>
<name>A0A549T548_9HYPH</name>
<reference evidence="5 6" key="1">
    <citation type="submission" date="2019-07" db="EMBL/GenBank/DDBJ databases">
        <title>Ln-dependent methylotrophs.</title>
        <authorList>
            <person name="Tani A."/>
        </authorList>
    </citation>
    <scope>NUCLEOTIDE SEQUENCE [LARGE SCALE GENOMIC DNA]</scope>
    <source>
        <strain evidence="5 6">SM12</strain>
    </source>
</reference>
<gene>
    <name evidence="5" type="ORF">FNA46_16295</name>
</gene>
<dbReference type="EC" id="2.3.3.16" evidence="3"/>
<dbReference type="AlphaFoldDB" id="A0A549T548"/>
<dbReference type="InterPro" id="IPR016142">
    <property type="entry name" value="Citrate_synth-like_lrg_a-sub"/>
</dbReference>
<comment type="pathway">
    <text evidence="1">Carbohydrate metabolism; tricarboxylic acid cycle; isocitrate from oxaloacetate: step 1/2.</text>
</comment>
<dbReference type="PANTHER" id="PTHR11739:SF4">
    <property type="entry name" value="CITRATE SYNTHASE, PEROXISOMAL"/>
    <property type="match status" value="1"/>
</dbReference>
<dbReference type="EMBL" id="VJMG01000047">
    <property type="protein sequence ID" value="TRL37011.1"/>
    <property type="molecule type" value="Genomic_DNA"/>
</dbReference>
<proteinExistence type="inferred from homology"/>
<dbReference type="InterPro" id="IPR036969">
    <property type="entry name" value="Citrate_synthase_sf"/>
</dbReference>
<dbReference type="PANTHER" id="PTHR11739">
    <property type="entry name" value="CITRATE SYNTHASE"/>
    <property type="match status" value="1"/>
</dbReference>
<dbReference type="Gene3D" id="1.10.580.10">
    <property type="entry name" value="Citrate Synthase, domain 1"/>
    <property type="match status" value="1"/>
</dbReference>
<evidence type="ECO:0000256" key="2">
    <source>
        <dbReference type="ARBA" id="ARBA00010566"/>
    </source>
</evidence>
<evidence type="ECO:0000256" key="4">
    <source>
        <dbReference type="ARBA" id="ARBA00022679"/>
    </source>
</evidence>
<sequence length="396" mass="42731">MTQPDKFLDAEGAAVTLGISRATLYAYVSRGLIQTTGTDQDPRRRLYSIHDIEQLKKRKNVGRRPKEAAANALDFGLPVLSSSVTLIEHGRLFYRGQDALLLAEQASLEDIARLLWDCGEADPFRDPKAEPQGWNDGLLAATESLPLTERCQALMPFVAAGRATAWKRESRRLWPGAAALTRSMAAACLARQPDGRPVHLHLADHWGLDAAGADLIRRALVLQADHELNASAFAVRVTASTGASLGACLNAGLSALSGPRHGGMTSLVELLFDEVEREGDAAEVVETRLRRGDGMPGFGHPLYPDGDPRADGILPHLPADPLTADLLAVMEETAGLRPTCDVALVALRRRLGLPRGSALALFAIARTTGWIAHALEQTEDERLIRPRARYVGPPPG</sequence>
<protein>
    <recommendedName>
        <fullName evidence="3">citrate synthase (unknown stereospecificity)</fullName>
        <ecNumber evidence="3">2.3.3.16</ecNumber>
    </recommendedName>
</protein>
<dbReference type="RefSeq" id="WP_143126261.1">
    <property type="nucleotide sequence ID" value="NZ_VJMG01000047.1"/>
</dbReference>
<dbReference type="InterPro" id="IPR002020">
    <property type="entry name" value="Citrate_synthase"/>
</dbReference>
<dbReference type="SUPFAM" id="SSF48256">
    <property type="entry name" value="Citrate synthase"/>
    <property type="match status" value="1"/>
</dbReference>
<dbReference type="PRINTS" id="PR00143">
    <property type="entry name" value="CITRTSNTHASE"/>
</dbReference>
<comment type="caution">
    <text evidence="5">The sequence shown here is derived from an EMBL/GenBank/DDBJ whole genome shotgun (WGS) entry which is preliminary data.</text>
</comment>
<evidence type="ECO:0000256" key="1">
    <source>
        <dbReference type="ARBA" id="ARBA00004751"/>
    </source>
</evidence>
<comment type="similarity">
    <text evidence="2">Belongs to the citrate synthase family.</text>
</comment>
<evidence type="ECO:0000313" key="6">
    <source>
        <dbReference type="Proteomes" id="UP000316801"/>
    </source>
</evidence>
<dbReference type="GO" id="GO:0005975">
    <property type="term" value="P:carbohydrate metabolic process"/>
    <property type="evidence" value="ECO:0007669"/>
    <property type="project" value="TreeGrafter"/>
</dbReference>
<keyword evidence="6" id="KW-1185">Reference proteome</keyword>
<dbReference type="UniPathway" id="UPA00223">
    <property type="reaction ID" value="UER00717"/>
</dbReference>
<accession>A0A549T548</accession>
<dbReference type="InterPro" id="IPR016143">
    <property type="entry name" value="Citrate_synth-like_sm_a-sub"/>
</dbReference>
<organism evidence="5 6">
    <name type="scientific">Rhizobium straminoryzae</name>
    <dbReference type="NCBI Taxonomy" id="1387186"/>
    <lineage>
        <taxon>Bacteria</taxon>
        <taxon>Pseudomonadati</taxon>
        <taxon>Pseudomonadota</taxon>
        <taxon>Alphaproteobacteria</taxon>
        <taxon>Hyphomicrobiales</taxon>
        <taxon>Rhizobiaceae</taxon>
        <taxon>Rhizobium/Agrobacterium group</taxon>
        <taxon>Rhizobium</taxon>
    </lineage>
</organism>